<dbReference type="SUPFAM" id="SSF55073">
    <property type="entry name" value="Nucleotide cyclase"/>
    <property type="match status" value="1"/>
</dbReference>
<protein>
    <recommendedName>
        <fullName evidence="1">diguanylate cyclase</fullName>
        <ecNumber evidence="1">2.7.7.65</ecNumber>
    </recommendedName>
</protein>
<gene>
    <name evidence="6" type="ORF">EIZ48_11965</name>
</gene>
<feature type="domain" description="GGDEF" evidence="5">
    <location>
        <begin position="354"/>
        <end position="487"/>
    </location>
</feature>
<dbReference type="InterPro" id="IPR050469">
    <property type="entry name" value="Diguanylate_Cyclase"/>
</dbReference>
<comment type="catalytic activity">
    <reaction evidence="2">
        <text>2 GTP = 3',3'-c-di-GMP + 2 diphosphate</text>
        <dbReference type="Rhea" id="RHEA:24898"/>
        <dbReference type="ChEBI" id="CHEBI:33019"/>
        <dbReference type="ChEBI" id="CHEBI:37565"/>
        <dbReference type="ChEBI" id="CHEBI:58805"/>
        <dbReference type="EC" id="2.7.7.65"/>
    </reaction>
</comment>
<name>A0ABW9YHT7_9GAMM</name>
<evidence type="ECO:0000256" key="1">
    <source>
        <dbReference type="ARBA" id="ARBA00012528"/>
    </source>
</evidence>
<dbReference type="InterPro" id="IPR043128">
    <property type="entry name" value="Rev_trsase/Diguanyl_cyclase"/>
</dbReference>
<evidence type="ECO:0000259" key="5">
    <source>
        <dbReference type="PROSITE" id="PS50887"/>
    </source>
</evidence>
<feature type="transmembrane region" description="Helical" evidence="3">
    <location>
        <begin position="20"/>
        <end position="43"/>
    </location>
</feature>
<dbReference type="SMART" id="SM00267">
    <property type="entry name" value="GGDEF"/>
    <property type="match status" value="1"/>
</dbReference>
<accession>A0ABW9YHT7</accession>
<dbReference type="SUPFAM" id="SSF55785">
    <property type="entry name" value="PYP-like sensor domain (PAS domain)"/>
    <property type="match status" value="2"/>
</dbReference>
<dbReference type="InterPro" id="IPR000700">
    <property type="entry name" value="PAS-assoc_C"/>
</dbReference>
<dbReference type="SMART" id="SM00091">
    <property type="entry name" value="PAS"/>
    <property type="match status" value="2"/>
</dbReference>
<dbReference type="NCBIfam" id="TIGR00254">
    <property type="entry name" value="GGDEF"/>
    <property type="match status" value="1"/>
</dbReference>
<dbReference type="Gene3D" id="3.30.450.20">
    <property type="entry name" value="PAS domain"/>
    <property type="match status" value="2"/>
</dbReference>
<keyword evidence="3" id="KW-1133">Transmembrane helix</keyword>
<dbReference type="InterPro" id="IPR029787">
    <property type="entry name" value="Nucleotide_cyclase"/>
</dbReference>
<dbReference type="InterPro" id="IPR000014">
    <property type="entry name" value="PAS"/>
</dbReference>
<evidence type="ECO:0000256" key="3">
    <source>
        <dbReference type="SAM" id="Phobius"/>
    </source>
</evidence>
<evidence type="ECO:0000256" key="2">
    <source>
        <dbReference type="ARBA" id="ARBA00034247"/>
    </source>
</evidence>
<dbReference type="PANTHER" id="PTHR45138:SF9">
    <property type="entry name" value="DIGUANYLATE CYCLASE DGCM-RELATED"/>
    <property type="match status" value="1"/>
</dbReference>
<dbReference type="PROSITE" id="PS50887">
    <property type="entry name" value="GGDEF"/>
    <property type="match status" value="1"/>
</dbReference>
<dbReference type="NCBIfam" id="TIGR00229">
    <property type="entry name" value="sensory_box"/>
    <property type="match status" value="1"/>
</dbReference>
<dbReference type="InterPro" id="IPR035965">
    <property type="entry name" value="PAS-like_dom_sf"/>
</dbReference>
<sequence length="490" mass="54989">MSSWLPMPNDACKRLLLNGWIIVTPVPICVLAINLIISALMYFDGELMLIGDGARIHFPNSLISDVPVNPNVALNEQLFIESHYGVVIHRGFKPLYADDNYARYFGYDCGQDILALPSLLDLIVPHEQQNAILAYEATMAGDTKPGVRTYKNVDNEGNEIIVLTVDHVIEWQGQQAMQVTLIDLSPQVEIQRQLQASEERYRALVDGSIQGILVHKNFKPLFCNLAYAKMLGFDDEQALMAQPSILPLIAKSHHLQAHKDNHKLLIGETPSIKTEAQSLRCDGSTVWLSLLSRPILWNGEQVVQVTAMDITEQQLLRERLEHRANYDGLTNLLNRRAVMELLEKQFAHDRMLNNPLCCVLIDFDNFKSINDQYGHHVGDEVLRLFADSCKQSIRKSDFIGRWGGEEFVLVLPGTDIQQAVRIAERICNNVSRLRVTAENTSVGFSVSMGVSYLSSNISSLEQLLTAADKALYHAKDQGKNRVVVASEDML</sequence>
<evidence type="ECO:0000259" key="4">
    <source>
        <dbReference type="PROSITE" id="PS50113"/>
    </source>
</evidence>
<dbReference type="InterPro" id="IPR000160">
    <property type="entry name" value="GGDEF_dom"/>
</dbReference>
<feature type="domain" description="PAC" evidence="4">
    <location>
        <begin position="272"/>
        <end position="322"/>
    </location>
</feature>
<dbReference type="PROSITE" id="PS50113">
    <property type="entry name" value="PAC"/>
    <property type="match status" value="1"/>
</dbReference>
<organism evidence="6 7">
    <name type="scientific">Photobacterium alginatilyticum</name>
    <dbReference type="NCBI Taxonomy" id="1775171"/>
    <lineage>
        <taxon>Bacteria</taxon>
        <taxon>Pseudomonadati</taxon>
        <taxon>Pseudomonadota</taxon>
        <taxon>Gammaproteobacteria</taxon>
        <taxon>Vibrionales</taxon>
        <taxon>Vibrionaceae</taxon>
        <taxon>Photobacterium</taxon>
    </lineage>
</organism>
<evidence type="ECO:0000313" key="6">
    <source>
        <dbReference type="EMBL" id="NBI53293.1"/>
    </source>
</evidence>
<dbReference type="InterPro" id="IPR013767">
    <property type="entry name" value="PAS_fold"/>
</dbReference>
<dbReference type="Pfam" id="PF00990">
    <property type="entry name" value="GGDEF"/>
    <property type="match status" value="1"/>
</dbReference>
<reference evidence="6 7" key="1">
    <citation type="journal article" date="2017" name="Int. J. Syst. Evol. Microbiol.">
        <title>Photobacterium alginatilyticum sp. nov., a marine bacterium isolated from bottom seawater.</title>
        <authorList>
            <person name="Wang X."/>
            <person name="Wang Y."/>
            <person name="Yang X."/>
            <person name="Sun H."/>
            <person name="Li B."/>
            <person name="Zhang X.H."/>
        </authorList>
    </citation>
    <scope>NUCLEOTIDE SEQUENCE [LARGE SCALE GENOMIC DNA]</scope>
    <source>
        <strain evidence="6 7">P03D4</strain>
    </source>
</reference>
<comment type="caution">
    <text evidence="6">The sequence shown here is derived from an EMBL/GenBank/DDBJ whole genome shotgun (WGS) entry which is preliminary data.</text>
</comment>
<dbReference type="EMBL" id="RSEJ01000011">
    <property type="protein sequence ID" value="NBI53293.1"/>
    <property type="molecule type" value="Genomic_DNA"/>
</dbReference>
<dbReference type="Gene3D" id="3.30.70.270">
    <property type="match status" value="1"/>
</dbReference>
<dbReference type="Proteomes" id="UP000738517">
    <property type="component" value="Unassembled WGS sequence"/>
</dbReference>
<keyword evidence="3" id="KW-0472">Membrane</keyword>
<dbReference type="Pfam" id="PF00989">
    <property type="entry name" value="PAS"/>
    <property type="match status" value="1"/>
</dbReference>
<evidence type="ECO:0000313" key="7">
    <source>
        <dbReference type="Proteomes" id="UP000738517"/>
    </source>
</evidence>
<dbReference type="CDD" id="cd01949">
    <property type="entry name" value="GGDEF"/>
    <property type="match status" value="1"/>
</dbReference>
<proteinExistence type="predicted"/>
<keyword evidence="7" id="KW-1185">Reference proteome</keyword>
<dbReference type="EC" id="2.7.7.65" evidence="1"/>
<keyword evidence="3" id="KW-0812">Transmembrane</keyword>
<dbReference type="PANTHER" id="PTHR45138">
    <property type="entry name" value="REGULATORY COMPONENTS OF SENSORY TRANSDUCTION SYSTEM"/>
    <property type="match status" value="1"/>
</dbReference>